<evidence type="ECO:0000313" key="1">
    <source>
        <dbReference type="EMBL" id="KAK5980420.1"/>
    </source>
</evidence>
<dbReference type="AlphaFoldDB" id="A0AAN8FR10"/>
<reference evidence="1 2" key="1">
    <citation type="submission" date="2019-10" db="EMBL/GenBank/DDBJ databases">
        <title>Assembly and Annotation for the nematode Trichostrongylus colubriformis.</title>
        <authorList>
            <person name="Martin J."/>
        </authorList>
    </citation>
    <scope>NUCLEOTIDE SEQUENCE [LARGE SCALE GENOMIC DNA]</scope>
    <source>
        <strain evidence="1">G859</strain>
        <tissue evidence="1">Whole worm</tissue>
    </source>
</reference>
<name>A0AAN8FR10_TRICO</name>
<evidence type="ECO:0000313" key="2">
    <source>
        <dbReference type="Proteomes" id="UP001331761"/>
    </source>
</evidence>
<keyword evidence="2" id="KW-1185">Reference proteome</keyword>
<proteinExistence type="predicted"/>
<sequence length="91" mass="10778">RPRTPRTNFSFQEGVISRAGMTTQSSGILHVSITNVLQRRDYITRETLNHMKYGAMFDRMGMRSDLYWRIMKVLMEFEEAKRQLLQLRAAH</sequence>
<comment type="caution">
    <text evidence="1">The sequence shown here is derived from an EMBL/GenBank/DDBJ whole genome shotgun (WGS) entry which is preliminary data.</text>
</comment>
<protein>
    <submittedName>
        <fullName evidence="1">Uncharacterized protein</fullName>
    </submittedName>
</protein>
<accession>A0AAN8FR10</accession>
<organism evidence="1 2">
    <name type="scientific">Trichostrongylus colubriformis</name>
    <name type="common">Black scour worm</name>
    <dbReference type="NCBI Taxonomy" id="6319"/>
    <lineage>
        <taxon>Eukaryota</taxon>
        <taxon>Metazoa</taxon>
        <taxon>Ecdysozoa</taxon>
        <taxon>Nematoda</taxon>
        <taxon>Chromadorea</taxon>
        <taxon>Rhabditida</taxon>
        <taxon>Rhabditina</taxon>
        <taxon>Rhabditomorpha</taxon>
        <taxon>Strongyloidea</taxon>
        <taxon>Trichostrongylidae</taxon>
        <taxon>Trichostrongylus</taxon>
    </lineage>
</organism>
<feature type="non-terminal residue" evidence="1">
    <location>
        <position position="1"/>
    </location>
</feature>
<dbReference type="Proteomes" id="UP001331761">
    <property type="component" value="Unassembled WGS sequence"/>
</dbReference>
<dbReference type="EMBL" id="WIXE01007435">
    <property type="protein sequence ID" value="KAK5980420.1"/>
    <property type="molecule type" value="Genomic_DNA"/>
</dbReference>
<gene>
    <name evidence="1" type="ORF">GCK32_021948</name>
</gene>